<dbReference type="PANTHER" id="PTHR22807">
    <property type="entry name" value="NOP2 YEAST -RELATED NOL1/NOP2/FMU SUN DOMAIN-CONTAINING"/>
    <property type="match status" value="1"/>
</dbReference>
<evidence type="ECO:0000256" key="7">
    <source>
        <dbReference type="SAM" id="SignalP"/>
    </source>
</evidence>
<name>A0AAD7XI90_9STRA</name>
<feature type="domain" description="SAM-dependent MTase RsmB/NOP-type" evidence="8">
    <location>
        <begin position="141"/>
        <end position="448"/>
    </location>
</feature>
<feature type="active site" description="Nucleophile" evidence="5">
    <location>
        <position position="346"/>
    </location>
</feature>
<feature type="compositionally biased region" description="Acidic residues" evidence="6">
    <location>
        <begin position="459"/>
        <end position="475"/>
    </location>
</feature>
<dbReference type="Pfam" id="PF01189">
    <property type="entry name" value="Methyltr_RsmB-F"/>
    <property type="match status" value="1"/>
</dbReference>
<dbReference type="Gene3D" id="3.40.50.150">
    <property type="entry name" value="Vaccinia Virus protein VP39"/>
    <property type="match status" value="1"/>
</dbReference>
<dbReference type="EMBL" id="JAQMWT010000379">
    <property type="protein sequence ID" value="KAJ8602506.1"/>
    <property type="molecule type" value="Genomic_DNA"/>
</dbReference>
<evidence type="ECO:0000256" key="2">
    <source>
        <dbReference type="ARBA" id="ARBA00022679"/>
    </source>
</evidence>
<sequence length="475" mass="52345">MRLVAVILAVAEALSAVTPSFDSSKSVKLAIKTAARVLDEGIDAEKAVRASLRRAESARGARRRVAVGVLGMTVWRRRLEAISVAAFGEATPNVMLACFWLCVKRDVVEASRYVGSWGLARLVAAAPLWYITRRTLPNEVFAAIRDSLGPREARSYGRACDRPGPTTLRLNRPFDDPALRLRPLSTRGAVRVEWRGRSLRSTEAWRNGGFEVQAESSQCAALATRARPGQRILDCCAGRGGKTLALLAMGARVAPDDTDLDALRQIPASARRANAADRLESPARGDFDVVLVDAPCSSTGVLRRHPSLRWQLDHRPWENLPQTQLDILLEASDRLKTGGILVYATCSVLRAENLGVTRKFEDLRSDDFAPLPFDEDEDPAFGWRPRAHRDVANRALARSLGIRTKGRKSRASDSDDDPRLLRPHELLFLPQVHGDTFDGFFIARFVRRSLHPACASSSEDQEEEEEEEEVAAAAG</sequence>
<feature type="chain" id="PRO_5042083756" description="SAM-dependent MTase RsmB/NOP-type domain-containing protein" evidence="7">
    <location>
        <begin position="17"/>
        <end position="475"/>
    </location>
</feature>
<dbReference type="PRINTS" id="PR02008">
    <property type="entry name" value="RCMTFAMILY"/>
</dbReference>
<dbReference type="GO" id="GO:0003723">
    <property type="term" value="F:RNA binding"/>
    <property type="evidence" value="ECO:0007669"/>
    <property type="project" value="UniProtKB-UniRule"/>
</dbReference>
<feature type="signal peptide" evidence="7">
    <location>
        <begin position="1"/>
        <end position="16"/>
    </location>
</feature>
<organism evidence="9 10">
    <name type="scientific">Chrysophaeum taylorii</name>
    <dbReference type="NCBI Taxonomy" id="2483200"/>
    <lineage>
        <taxon>Eukaryota</taxon>
        <taxon>Sar</taxon>
        <taxon>Stramenopiles</taxon>
        <taxon>Ochrophyta</taxon>
        <taxon>Pelagophyceae</taxon>
        <taxon>Pelagomonadales</taxon>
        <taxon>Pelagomonadaceae</taxon>
        <taxon>Chrysophaeum</taxon>
    </lineage>
</organism>
<keyword evidence="4 5" id="KW-0694">RNA-binding</keyword>
<dbReference type="InterPro" id="IPR001678">
    <property type="entry name" value="MeTrfase_RsmB-F_NOP2_dom"/>
</dbReference>
<dbReference type="SUPFAM" id="SSF53335">
    <property type="entry name" value="S-adenosyl-L-methionine-dependent methyltransferases"/>
    <property type="match status" value="1"/>
</dbReference>
<feature type="binding site" evidence="5">
    <location>
        <position position="257"/>
    </location>
    <ligand>
        <name>S-adenosyl-L-methionine</name>
        <dbReference type="ChEBI" id="CHEBI:59789"/>
    </ligand>
</feature>
<keyword evidence="7" id="KW-0732">Signal</keyword>
<dbReference type="Proteomes" id="UP001230188">
    <property type="component" value="Unassembled WGS sequence"/>
</dbReference>
<dbReference type="PANTHER" id="PTHR22807:SF30">
    <property type="entry name" value="28S RRNA (CYTOSINE(4447)-C(5))-METHYLTRANSFERASE-RELATED"/>
    <property type="match status" value="1"/>
</dbReference>
<keyword evidence="1 5" id="KW-0489">Methyltransferase</keyword>
<evidence type="ECO:0000256" key="3">
    <source>
        <dbReference type="ARBA" id="ARBA00022691"/>
    </source>
</evidence>
<reference evidence="9" key="1">
    <citation type="submission" date="2023-01" db="EMBL/GenBank/DDBJ databases">
        <title>Metagenome sequencing of chrysophaentin producing Chrysophaeum taylorii.</title>
        <authorList>
            <person name="Davison J."/>
            <person name="Bewley C."/>
        </authorList>
    </citation>
    <scope>NUCLEOTIDE SEQUENCE</scope>
    <source>
        <strain evidence="9">NIES-1699</strain>
    </source>
</reference>
<dbReference type="AlphaFoldDB" id="A0AAD7XI90"/>
<comment type="caution">
    <text evidence="5">Lacks conserved residue(s) required for the propagation of feature annotation.</text>
</comment>
<feature type="binding site" evidence="5">
    <location>
        <position position="293"/>
    </location>
    <ligand>
        <name>S-adenosyl-L-methionine</name>
        <dbReference type="ChEBI" id="CHEBI:59789"/>
    </ligand>
</feature>
<evidence type="ECO:0000256" key="5">
    <source>
        <dbReference type="PROSITE-ProRule" id="PRU01023"/>
    </source>
</evidence>
<keyword evidence="10" id="KW-1185">Reference proteome</keyword>
<evidence type="ECO:0000256" key="1">
    <source>
        <dbReference type="ARBA" id="ARBA00022603"/>
    </source>
</evidence>
<feature type="region of interest" description="Disordered" evidence="6">
    <location>
        <begin position="453"/>
        <end position="475"/>
    </location>
</feature>
<evidence type="ECO:0000313" key="9">
    <source>
        <dbReference type="EMBL" id="KAJ8602506.1"/>
    </source>
</evidence>
<dbReference type="PROSITE" id="PS51686">
    <property type="entry name" value="SAM_MT_RSMB_NOP"/>
    <property type="match status" value="1"/>
</dbReference>
<dbReference type="GO" id="GO:0070475">
    <property type="term" value="P:rRNA base methylation"/>
    <property type="evidence" value="ECO:0007669"/>
    <property type="project" value="TreeGrafter"/>
</dbReference>
<evidence type="ECO:0000313" key="10">
    <source>
        <dbReference type="Proteomes" id="UP001230188"/>
    </source>
</evidence>
<keyword evidence="3 5" id="KW-0949">S-adenosyl-L-methionine</keyword>
<dbReference type="GO" id="GO:0000470">
    <property type="term" value="P:maturation of LSU-rRNA"/>
    <property type="evidence" value="ECO:0007669"/>
    <property type="project" value="TreeGrafter"/>
</dbReference>
<accession>A0AAD7XI90</accession>
<keyword evidence="2 5" id="KW-0808">Transferase</keyword>
<evidence type="ECO:0000256" key="6">
    <source>
        <dbReference type="SAM" id="MobiDB-lite"/>
    </source>
</evidence>
<protein>
    <recommendedName>
        <fullName evidence="8">SAM-dependent MTase RsmB/NOP-type domain-containing protein</fullName>
    </recommendedName>
</protein>
<feature type="binding site" evidence="5">
    <location>
        <position position="277"/>
    </location>
    <ligand>
        <name>S-adenosyl-L-methionine</name>
        <dbReference type="ChEBI" id="CHEBI:59789"/>
    </ligand>
</feature>
<dbReference type="GO" id="GO:0009383">
    <property type="term" value="F:rRNA (cytosine-C5-)-methyltransferase activity"/>
    <property type="evidence" value="ECO:0007669"/>
    <property type="project" value="TreeGrafter"/>
</dbReference>
<comment type="caution">
    <text evidence="9">The sequence shown here is derived from an EMBL/GenBank/DDBJ whole genome shotgun (WGS) entry which is preliminary data.</text>
</comment>
<dbReference type="InterPro" id="IPR029063">
    <property type="entry name" value="SAM-dependent_MTases_sf"/>
</dbReference>
<dbReference type="InterPro" id="IPR023267">
    <property type="entry name" value="RCMT"/>
</dbReference>
<dbReference type="GO" id="GO:0005730">
    <property type="term" value="C:nucleolus"/>
    <property type="evidence" value="ECO:0007669"/>
    <property type="project" value="TreeGrafter"/>
</dbReference>
<evidence type="ECO:0000256" key="4">
    <source>
        <dbReference type="ARBA" id="ARBA00022884"/>
    </source>
</evidence>
<dbReference type="CDD" id="cd02440">
    <property type="entry name" value="AdoMet_MTases"/>
    <property type="match status" value="1"/>
</dbReference>
<comment type="similarity">
    <text evidence="5">Belongs to the class I-like SAM-binding methyltransferase superfamily. RsmB/NOP family.</text>
</comment>
<gene>
    <name evidence="9" type="ORF">CTAYLR_001263</name>
</gene>
<dbReference type="InterPro" id="IPR049560">
    <property type="entry name" value="MeTrfase_RsmB-F_NOP2_cat"/>
</dbReference>
<evidence type="ECO:0000259" key="8">
    <source>
        <dbReference type="PROSITE" id="PS51686"/>
    </source>
</evidence>
<proteinExistence type="inferred from homology"/>